<comment type="caution">
    <text evidence="1">The sequence shown here is derived from an EMBL/GenBank/DDBJ whole genome shotgun (WGS) entry which is preliminary data.</text>
</comment>
<evidence type="ECO:0000313" key="1">
    <source>
        <dbReference type="EMBL" id="GGH02324.1"/>
    </source>
</evidence>
<protein>
    <submittedName>
        <fullName evidence="1">Uncharacterized protein</fullName>
    </submittedName>
</protein>
<organism evidence="1 2">
    <name type="scientific">Glycocaulis albus</name>
    <dbReference type="NCBI Taxonomy" id="1382801"/>
    <lineage>
        <taxon>Bacteria</taxon>
        <taxon>Pseudomonadati</taxon>
        <taxon>Pseudomonadota</taxon>
        <taxon>Alphaproteobacteria</taxon>
        <taxon>Maricaulales</taxon>
        <taxon>Maricaulaceae</taxon>
        <taxon>Glycocaulis</taxon>
    </lineage>
</organism>
<evidence type="ECO:0000313" key="2">
    <source>
        <dbReference type="Proteomes" id="UP000648722"/>
    </source>
</evidence>
<keyword evidence="2" id="KW-1185">Reference proteome</keyword>
<reference evidence="2" key="1">
    <citation type="journal article" date="2019" name="Int. J. Syst. Evol. Microbiol.">
        <title>The Global Catalogue of Microorganisms (GCM) 10K type strain sequencing project: providing services to taxonomists for standard genome sequencing and annotation.</title>
        <authorList>
            <consortium name="The Broad Institute Genomics Platform"/>
            <consortium name="The Broad Institute Genome Sequencing Center for Infectious Disease"/>
            <person name="Wu L."/>
            <person name="Ma J."/>
        </authorList>
    </citation>
    <scope>NUCLEOTIDE SEQUENCE [LARGE SCALE GENOMIC DNA]</scope>
    <source>
        <strain evidence="2">CGMCC 1.12766</strain>
    </source>
</reference>
<accession>A0ABQ1XTL6</accession>
<sequence length="91" mass="9940">MQVKRHALNIAEHETTGWLVATADGLPGFFVQGSSLEQIRDRAPRVLARYLERQNIAASDIAIIEEAASPDGFHSTRLAAEYQPLAPIAAE</sequence>
<dbReference type="EMBL" id="BMFS01000007">
    <property type="protein sequence ID" value="GGH02324.1"/>
    <property type="molecule type" value="Genomic_DNA"/>
</dbReference>
<name>A0ABQ1XTL6_9PROT</name>
<gene>
    <name evidence="1" type="ORF">GCM10007420_18180</name>
</gene>
<dbReference type="RefSeq" id="WP_188452256.1">
    <property type="nucleotide sequence ID" value="NZ_BMFS01000007.1"/>
</dbReference>
<dbReference type="InterPro" id="IPR035069">
    <property type="entry name" value="TTHA1013/TTHA0281-like"/>
</dbReference>
<dbReference type="SUPFAM" id="SSF143100">
    <property type="entry name" value="TTHA1013/TTHA0281-like"/>
    <property type="match status" value="1"/>
</dbReference>
<proteinExistence type="predicted"/>
<dbReference type="Proteomes" id="UP000648722">
    <property type="component" value="Unassembled WGS sequence"/>
</dbReference>